<evidence type="ECO:0000313" key="1">
    <source>
        <dbReference type="EMBL" id="NRN71058.1"/>
    </source>
</evidence>
<dbReference type="Proteomes" id="UP000763557">
    <property type="component" value="Unassembled WGS sequence"/>
</dbReference>
<name>A0ABX2FII7_9PSEU</name>
<comment type="caution">
    <text evidence="1">The sequence shown here is derived from an EMBL/GenBank/DDBJ whole genome shotgun (WGS) entry which is preliminary data.</text>
</comment>
<evidence type="ECO:0000313" key="2">
    <source>
        <dbReference type="Proteomes" id="UP000763557"/>
    </source>
</evidence>
<proteinExistence type="predicted"/>
<dbReference type="EMBL" id="JAAATY010000050">
    <property type="protein sequence ID" value="NRN71058.1"/>
    <property type="molecule type" value="Genomic_DNA"/>
</dbReference>
<protein>
    <submittedName>
        <fullName evidence="1">Excreted virulence factor EspC, type VII ESX diderm</fullName>
    </submittedName>
</protein>
<accession>A0ABX2FII7</accession>
<organism evidence="1 2">
    <name type="scientific">Kibdelosporangium persicum</name>
    <dbReference type="NCBI Taxonomy" id="2698649"/>
    <lineage>
        <taxon>Bacteria</taxon>
        <taxon>Bacillati</taxon>
        <taxon>Actinomycetota</taxon>
        <taxon>Actinomycetes</taxon>
        <taxon>Pseudonocardiales</taxon>
        <taxon>Pseudonocardiaceae</taxon>
        <taxon>Kibdelosporangium</taxon>
    </lineage>
</organism>
<reference evidence="1 2" key="1">
    <citation type="submission" date="2020-01" db="EMBL/GenBank/DDBJ databases">
        <title>Kibdelosporangium persica a novel Actinomycetes from a hot desert in Iran.</title>
        <authorList>
            <person name="Safaei N."/>
            <person name="Zaburannyi N."/>
            <person name="Mueller R."/>
            <person name="Wink J."/>
        </authorList>
    </citation>
    <scope>NUCLEOTIDE SEQUENCE [LARGE SCALE GENOMIC DNA]</scope>
    <source>
        <strain evidence="1 2">4NS15</strain>
    </source>
</reference>
<gene>
    <name evidence="1" type="ORF">GC106_83330</name>
</gene>
<sequence length="104" mass="11573">MAPPTAEQVKVATEALRKEAGVWDHEADETGTIPTKAEGLRLNRIEAGLFQVIFDTYGQVIDQVIARTNEGKKQMTEVANTLRSVADTYEQEEAANVHKLKNIY</sequence>
<keyword evidence="2" id="KW-1185">Reference proteome</keyword>